<evidence type="ECO:0000259" key="8">
    <source>
        <dbReference type="PROSITE" id="PS51746"/>
    </source>
</evidence>
<dbReference type="InterPro" id="IPR000719">
    <property type="entry name" value="Prot_kinase_dom"/>
</dbReference>
<dbReference type="Gene3D" id="3.30.200.20">
    <property type="entry name" value="Phosphorylase Kinase, domain 1"/>
    <property type="match status" value="1"/>
</dbReference>
<keyword evidence="9" id="KW-0687">Ribonucleoprotein</keyword>
<evidence type="ECO:0000256" key="6">
    <source>
        <dbReference type="SAM" id="Phobius"/>
    </source>
</evidence>
<keyword evidence="9" id="KW-0689">Ribosomal protein</keyword>
<keyword evidence="4" id="KW-0418">Kinase</keyword>
<dbReference type="InterPro" id="IPR001932">
    <property type="entry name" value="PPM-type_phosphatase-like_dom"/>
</dbReference>
<keyword evidence="1" id="KW-0723">Serine/threonine-protein kinase</keyword>
<dbReference type="EMBL" id="JACIJD010000030">
    <property type="protein sequence ID" value="MBB5696126.1"/>
    <property type="molecule type" value="Genomic_DNA"/>
</dbReference>
<dbReference type="SUPFAM" id="SSF56112">
    <property type="entry name" value="Protein kinase-like (PK-like)"/>
    <property type="match status" value="1"/>
</dbReference>
<dbReference type="Gene3D" id="1.10.510.10">
    <property type="entry name" value="Transferase(Phosphotransferase) domain 1"/>
    <property type="match status" value="1"/>
</dbReference>
<protein>
    <submittedName>
        <fullName evidence="9">Serine/threonine protein phosphatase PrpC/ribosomal protein L39E</fullName>
    </submittedName>
</protein>
<dbReference type="Pfam" id="PF00069">
    <property type="entry name" value="Pkinase"/>
    <property type="match status" value="1"/>
</dbReference>
<dbReference type="InterPro" id="IPR008266">
    <property type="entry name" value="Tyr_kinase_AS"/>
</dbReference>
<organism evidence="9 10">
    <name type="scientific">Muricoccus pecuniae</name>
    <dbReference type="NCBI Taxonomy" id="693023"/>
    <lineage>
        <taxon>Bacteria</taxon>
        <taxon>Pseudomonadati</taxon>
        <taxon>Pseudomonadota</taxon>
        <taxon>Alphaproteobacteria</taxon>
        <taxon>Acetobacterales</taxon>
        <taxon>Roseomonadaceae</taxon>
        <taxon>Muricoccus</taxon>
    </lineage>
</organism>
<evidence type="ECO:0000313" key="10">
    <source>
        <dbReference type="Proteomes" id="UP000580654"/>
    </source>
</evidence>
<keyword evidence="10" id="KW-1185">Reference proteome</keyword>
<dbReference type="Pfam" id="PF13672">
    <property type="entry name" value="PP2C_2"/>
    <property type="match status" value="1"/>
</dbReference>
<dbReference type="InterPro" id="IPR011009">
    <property type="entry name" value="Kinase-like_dom_sf"/>
</dbReference>
<dbReference type="GO" id="GO:0005840">
    <property type="term" value="C:ribosome"/>
    <property type="evidence" value="ECO:0007669"/>
    <property type="project" value="UniProtKB-KW"/>
</dbReference>
<dbReference type="CDD" id="cd14014">
    <property type="entry name" value="STKc_PknB_like"/>
    <property type="match status" value="1"/>
</dbReference>
<dbReference type="GO" id="GO:0004674">
    <property type="term" value="F:protein serine/threonine kinase activity"/>
    <property type="evidence" value="ECO:0007669"/>
    <property type="project" value="UniProtKB-KW"/>
</dbReference>
<keyword evidence="5" id="KW-0067">ATP-binding</keyword>
<dbReference type="CDD" id="cd00143">
    <property type="entry name" value="PP2Cc"/>
    <property type="match status" value="1"/>
</dbReference>
<accession>A0A840Y7J1</accession>
<dbReference type="Gene3D" id="3.60.40.10">
    <property type="entry name" value="PPM-type phosphatase domain"/>
    <property type="match status" value="1"/>
</dbReference>
<name>A0A840Y7J1_9PROT</name>
<evidence type="ECO:0000256" key="1">
    <source>
        <dbReference type="ARBA" id="ARBA00022527"/>
    </source>
</evidence>
<dbReference type="SMART" id="SM00331">
    <property type="entry name" value="PP2C_SIG"/>
    <property type="match status" value="1"/>
</dbReference>
<dbReference type="PROSITE" id="PS51746">
    <property type="entry name" value="PPM_2"/>
    <property type="match status" value="1"/>
</dbReference>
<feature type="transmembrane region" description="Helical" evidence="6">
    <location>
        <begin position="534"/>
        <end position="556"/>
    </location>
</feature>
<feature type="domain" description="PPM-type phosphatase" evidence="8">
    <location>
        <begin position="1"/>
        <end position="220"/>
    </location>
</feature>
<comment type="caution">
    <text evidence="9">The sequence shown here is derived from an EMBL/GenBank/DDBJ whole genome shotgun (WGS) entry which is preliminary data.</text>
</comment>
<dbReference type="GO" id="GO:0005524">
    <property type="term" value="F:ATP binding"/>
    <property type="evidence" value="ECO:0007669"/>
    <property type="project" value="UniProtKB-KW"/>
</dbReference>
<dbReference type="InterPro" id="IPR036457">
    <property type="entry name" value="PPM-type-like_dom_sf"/>
</dbReference>
<evidence type="ECO:0000313" key="9">
    <source>
        <dbReference type="EMBL" id="MBB5696126.1"/>
    </source>
</evidence>
<evidence type="ECO:0000256" key="2">
    <source>
        <dbReference type="ARBA" id="ARBA00022679"/>
    </source>
</evidence>
<dbReference type="SMART" id="SM00332">
    <property type="entry name" value="PP2Cc"/>
    <property type="match status" value="1"/>
</dbReference>
<keyword evidence="6" id="KW-1133">Transmembrane helix</keyword>
<keyword evidence="6" id="KW-0472">Membrane</keyword>
<proteinExistence type="predicted"/>
<dbReference type="PROSITE" id="PS00109">
    <property type="entry name" value="PROTEIN_KINASE_TYR"/>
    <property type="match status" value="1"/>
</dbReference>
<gene>
    <name evidence="9" type="ORF">FHS87_004196</name>
</gene>
<sequence length="558" mass="61695">MNQDFHGVLQPDQPLLTSKGIAIAIADGISTSRVSHIASESVVKSFLSDYYSTSEAWSVKTSAQRVIAAANSWLHAQTRRSGLGEDMDGGYVCTLSAMVLKSTTAHIFHVGDSRIYRVDGTSLEQLTDDHRVVVSSRQSYLNRALGAEREVEIDYYAFPVAAGDLFVLATDGVYEYVSSQFIAEAVQDTTADLDEVAHRIVREALENGSPDNLTIQLVRVEQVPEGEAAEALVRSGDLPLPPALTPPAVFDGFRIIRPLHASSRSQVFLAADTADESLVALKVPSTEFRADASHLRRFAMEEWIARRIDNVHVLGAPANRRKRNFLYVVTEFVEGQTLAQWMADNPRPDLERVRDVVEQIARGLQALHRKEVLHQDLRPENILIDRAGTVKIIDFGAARVAGIAEADDRSHEEDILGTVQYTAPEYFLGEGGTARSDIFSLGVIAYQMLTGRLPYGTAVSQAHSRSAQRKLRYQSACDLHRTIPAWVDGALEKAVRVDPRRRHAELSEFTHDLRHPNAEFAARPQPLLERDPVLFWKAISLLLSLTVAILAALLALQP</sequence>
<dbReference type="PANTHER" id="PTHR24351">
    <property type="entry name" value="RIBOSOMAL PROTEIN S6 KINASE"/>
    <property type="match status" value="1"/>
</dbReference>
<keyword evidence="2" id="KW-0808">Transferase</keyword>
<reference evidence="9 10" key="1">
    <citation type="submission" date="2020-08" db="EMBL/GenBank/DDBJ databases">
        <title>Genomic Encyclopedia of Type Strains, Phase IV (KMG-IV): sequencing the most valuable type-strain genomes for metagenomic binning, comparative biology and taxonomic classification.</title>
        <authorList>
            <person name="Goeker M."/>
        </authorList>
    </citation>
    <scope>NUCLEOTIDE SEQUENCE [LARGE SCALE GENOMIC DNA]</scope>
    <source>
        <strain evidence="9 10">DSM 25622</strain>
    </source>
</reference>
<evidence type="ECO:0000259" key="7">
    <source>
        <dbReference type="PROSITE" id="PS50011"/>
    </source>
</evidence>
<keyword evidence="3" id="KW-0547">Nucleotide-binding</keyword>
<dbReference type="SUPFAM" id="SSF81606">
    <property type="entry name" value="PP2C-like"/>
    <property type="match status" value="1"/>
</dbReference>
<keyword evidence="6" id="KW-0812">Transmembrane</keyword>
<evidence type="ECO:0000256" key="5">
    <source>
        <dbReference type="ARBA" id="ARBA00022840"/>
    </source>
</evidence>
<dbReference type="AlphaFoldDB" id="A0A840Y7J1"/>
<dbReference type="Proteomes" id="UP000580654">
    <property type="component" value="Unassembled WGS sequence"/>
</dbReference>
<dbReference type="PROSITE" id="PS50011">
    <property type="entry name" value="PROTEIN_KINASE_DOM"/>
    <property type="match status" value="1"/>
</dbReference>
<evidence type="ECO:0000256" key="4">
    <source>
        <dbReference type="ARBA" id="ARBA00022777"/>
    </source>
</evidence>
<evidence type="ECO:0000256" key="3">
    <source>
        <dbReference type="ARBA" id="ARBA00022741"/>
    </source>
</evidence>
<feature type="domain" description="Protein kinase" evidence="7">
    <location>
        <begin position="253"/>
        <end position="518"/>
    </location>
</feature>